<protein>
    <recommendedName>
        <fullName evidence="1">DAGKc domain-containing protein</fullName>
    </recommendedName>
</protein>
<dbReference type="Gene3D" id="2.60.200.40">
    <property type="match status" value="1"/>
</dbReference>
<comment type="caution">
    <text evidence="2">The sequence shown here is derived from an EMBL/GenBank/DDBJ whole genome shotgun (WGS) entry which is preliminary data.</text>
</comment>
<dbReference type="SMART" id="SM00046">
    <property type="entry name" value="DAGKc"/>
    <property type="match status" value="1"/>
</dbReference>
<feature type="domain" description="DAGKc" evidence="1">
    <location>
        <begin position="9"/>
        <end position="137"/>
    </location>
</feature>
<keyword evidence="3" id="KW-1185">Reference proteome</keyword>
<dbReference type="Proteomes" id="UP000006765">
    <property type="component" value="Unassembled WGS sequence"/>
</dbReference>
<gene>
    <name evidence="2" type="ORF">OCGS_1309</name>
</gene>
<dbReference type="AlphaFoldDB" id="K2GP44"/>
<reference evidence="2 3" key="1">
    <citation type="journal article" date="2012" name="J. Bacteriol.">
        <title>Draft Genome Sequence of Oceaniovalibus guishaninsula JLT2003T.</title>
        <authorList>
            <person name="Tang K."/>
            <person name="Liu K."/>
            <person name="Jiao N."/>
        </authorList>
    </citation>
    <scope>NUCLEOTIDE SEQUENCE [LARGE SCALE GENOMIC DNA]</scope>
    <source>
        <strain evidence="2 3">JLT2003</strain>
    </source>
</reference>
<organism evidence="2 3">
    <name type="scientific">Oceaniovalibus guishaninsula JLT2003</name>
    <dbReference type="NCBI Taxonomy" id="1231392"/>
    <lineage>
        <taxon>Bacteria</taxon>
        <taxon>Pseudomonadati</taxon>
        <taxon>Pseudomonadota</taxon>
        <taxon>Alphaproteobacteria</taxon>
        <taxon>Rhodobacterales</taxon>
        <taxon>Roseobacteraceae</taxon>
        <taxon>Oceaniovalibus</taxon>
    </lineage>
</organism>
<dbReference type="InterPro" id="IPR016064">
    <property type="entry name" value="NAD/diacylglycerol_kinase_sf"/>
</dbReference>
<dbReference type="InterPro" id="IPR017438">
    <property type="entry name" value="ATP-NAD_kinase_N"/>
</dbReference>
<dbReference type="PROSITE" id="PS50146">
    <property type="entry name" value="DAGK"/>
    <property type="match status" value="1"/>
</dbReference>
<dbReference type="OrthoDB" id="9815110at2"/>
<sequence>MPDQPTDPTDRRSICVIANRKSGRNSRDRAAIEDALATFGDGARLVEWGKDDDIACIVDRAVGDGADLIVAAGGDGTAMAVAGAMLGRNVPMAVLPLGTFNFFARGLGLSEDPKEAARQILAGGARDIRIGTANGRPFLNNASLGVYPAILKERETVYRRWGRRRIAAHWSVAKTFLRFQRPMDAVLRIDGGAREIRVRTALIFVARSIYQLDSFGLKGAGAIHDDAFAVLIAKGETRARLFRLAWRLATGRAEAGREYDFVPAREMEVTLRRPRALLAYDGEKTRAVSPFVFRMSDRPLRIVLP</sequence>
<dbReference type="GO" id="GO:0016301">
    <property type="term" value="F:kinase activity"/>
    <property type="evidence" value="ECO:0007669"/>
    <property type="project" value="InterPro"/>
</dbReference>
<dbReference type="InterPro" id="IPR050187">
    <property type="entry name" value="Lipid_Phosphate_FormReg"/>
</dbReference>
<dbReference type="PANTHER" id="PTHR12358:SF54">
    <property type="entry name" value="SPHINGOSINE KINASE RELATED PROTEIN"/>
    <property type="match status" value="1"/>
</dbReference>
<dbReference type="Pfam" id="PF00781">
    <property type="entry name" value="DAGK_cat"/>
    <property type="match status" value="1"/>
</dbReference>
<name>K2GP44_9RHOB</name>
<dbReference type="Gene3D" id="3.40.50.10330">
    <property type="entry name" value="Probable inorganic polyphosphate/atp-NAD kinase, domain 1"/>
    <property type="match status" value="1"/>
</dbReference>
<proteinExistence type="predicted"/>
<dbReference type="RefSeq" id="WP_007426461.1">
    <property type="nucleotide sequence ID" value="NZ_AMGO01000021.1"/>
</dbReference>
<dbReference type="InterPro" id="IPR001206">
    <property type="entry name" value="Diacylglycerol_kinase_cat_dom"/>
</dbReference>
<dbReference type="SUPFAM" id="SSF111331">
    <property type="entry name" value="NAD kinase/diacylglycerol kinase-like"/>
    <property type="match status" value="1"/>
</dbReference>
<dbReference type="STRING" id="1231392.OCGS_1309"/>
<dbReference type="PATRIC" id="fig|1231392.3.peg.1313"/>
<evidence type="ECO:0000259" key="1">
    <source>
        <dbReference type="PROSITE" id="PS50146"/>
    </source>
</evidence>
<evidence type="ECO:0000313" key="2">
    <source>
        <dbReference type="EMBL" id="EKE44471.1"/>
    </source>
</evidence>
<accession>K2GP44</accession>
<evidence type="ECO:0000313" key="3">
    <source>
        <dbReference type="Proteomes" id="UP000006765"/>
    </source>
</evidence>
<dbReference type="eggNOG" id="COG1597">
    <property type="taxonomic scope" value="Bacteria"/>
</dbReference>
<dbReference type="PANTHER" id="PTHR12358">
    <property type="entry name" value="SPHINGOSINE KINASE"/>
    <property type="match status" value="1"/>
</dbReference>
<dbReference type="EMBL" id="AMGO01000021">
    <property type="protein sequence ID" value="EKE44471.1"/>
    <property type="molecule type" value="Genomic_DNA"/>
</dbReference>